<dbReference type="AlphaFoldDB" id="A0A2S9XCM6"/>
<comment type="caution">
    <text evidence="2">The sequence shown here is derived from an EMBL/GenBank/DDBJ whole genome shotgun (WGS) entry which is preliminary data.</text>
</comment>
<proteinExistence type="predicted"/>
<dbReference type="EMBL" id="PVNK01000277">
    <property type="protein sequence ID" value="PRP90607.1"/>
    <property type="molecule type" value="Genomic_DNA"/>
</dbReference>
<evidence type="ECO:0000313" key="2">
    <source>
        <dbReference type="EMBL" id="PRP90607.1"/>
    </source>
</evidence>
<organism evidence="2 3">
    <name type="scientific">Enhygromyxa salina</name>
    <dbReference type="NCBI Taxonomy" id="215803"/>
    <lineage>
        <taxon>Bacteria</taxon>
        <taxon>Pseudomonadati</taxon>
        <taxon>Myxococcota</taxon>
        <taxon>Polyangia</taxon>
        <taxon>Nannocystales</taxon>
        <taxon>Nannocystaceae</taxon>
        <taxon>Enhygromyxa</taxon>
    </lineage>
</organism>
<dbReference type="Proteomes" id="UP000237968">
    <property type="component" value="Unassembled WGS sequence"/>
</dbReference>
<feature type="compositionally biased region" description="Basic and acidic residues" evidence="1">
    <location>
        <begin position="162"/>
        <end position="171"/>
    </location>
</feature>
<feature type="compositionally biased region" description="Basic and acidic residues" evidence="1">
    <location>
        <begin position="113"/>
        <end position="122"/>
    </location>
</feature>
<protein>
    <submittedName>
        <fullName evidence="2">Uncharacterized protein</fullName>
    </submittedName>
</protein>
<feature type="compositionally biased region" description="Basic and acidic residues" evidence="1">
    <location>
        <begin position="133"/>
        <end position="145"/>
    </location>
</feature>
<evidence type="ECO:0000313" key="3">
    <source>
        <dbReference type="Proteomes" id="UP000237968"/>
    </source>
</evidence>
<accession>A0A2S9XCM6</accession>
<feature type="region of interest" description="Disordered" evidence="1">
    <location>
        <begin position="112"/>
        <end position="191"/>
    </location>
</feature>
<keyword evidence="3" id="KW-1185">Reference proteome</keyword>
<gene>
    <name evidence="2" type="ORF">ENSA5_63350</name>
</gene>
<name>A0A2S9XCM6_9BACT</name>
<sequence>MGRIALKQVRVSRAQVEARTREASSPRKTGNPMNRLVPYLDLFCRLSDDELARLARVPMSAVESLRQQVDEVGRALGRWADLLPRLADDELARLTGATVKTIRFWRLSQPRHLQGDTRRRSNPDLTPTPQPIPHREPSTAHRSFEDAAESSAGIRARAADSGAHDYGREGSDSSEASDASESSTFVIDTVE</sequence>
<reference evidence="2 3" key="1">
    <citation type="submission" date="2018-03" db="EMBL/GenBank/DDBJ databases">
        <title>Draft Genome Sequences of the Obligatory Marine Myxobacteria Enhygromyxa salina SWB005.</title>
        <authorList>
            <person name="Poehlein A."/>
            <person name="Moghaddam J.A."/>
            <person name="Harms H."/>
            <person name="Alanjari M."/>
            <person name="Koenig G.M."/>
            <person name="Daniel R."/>
            <person name="Schaeberle T.F."/>
        </authorList>
    </citation>
    <scope>NUCLEOTIDE SEQUENCE [LARGE SCALE GENOMIC DNA]</scope>
    <source>
        <strain evidence="2 3">SWB005</strain>
    </source>
</reference>
<feature type="compositionally biased region" description="Low complexity" evidence="1">
    <location>
        <begin position="173"/>
        <end position="183"/>
    </location>
</feature>
<evidence type="ECO:0000256" key="1">
    <source>
        <dbReference type="SAM" id="MobiDB-lite"/>
    </source>
</evidence>